<gene>
    <name evidence="2" type="ORF">HNP25_001757</name>
</gene>
<protein>
    <submittedName>
        <fullName evidence="2">Uncharacterized protein</fullName>
    </submittedName>
</protein>
<evidence type="ECO:0000313" key="2">
    <source>
        <dbReference type="EMBL" id="MBB6003105.1"/>
    </source>
</evidence>
<keyword evidence="1" id="KW-0732">Signal</keyword>
<comment type="caution">
    <text evidence="2">The sequence shown here is derived from an EMBL/GenBank/DDBJ whole genome shotgun (WGS) entry which is preliminary data.</text>
</comment>
<keyword evidence="3" id="KW-1185">Reference proteome</keyword>
<organism evidence="2 3">
    <name type="scientific">Arcicella rosea</name>
    <dbReference type="NCBI Taxonomy" id="502909"/>
    <lineage>
        <taxon>Bacteria</taxon>
        <taxon>Pseudomonadati</taxon>
        <taxon>Bacteroidota</taxon>
        <taxon>Cytophagia</taxon>
        <taxon>Cytophagales</taxon>
        <taxon>Flectobacillaceae</taxon>
        <taxon>Arcicella</taxon>
    </lineage>
</organism>
<evidence type="ECO:0000313" key="3">
    <source>
        <dbReference type="Proteomes" id="UP000524404"/>
    </source>
</evidence>
<reference evidence="2 3" key="1">
    <citation type="submission" date="2020-08" db="EMBL/GenBank/DDBJ databases">
        <title>Functional genomics of gut bacteria from endangered species of beetles.</title>
        <authorList>
            <person name="Carlos-Shanley C."/>
        </authorList>
    </citation>
    <scope>NUCLEOTIDE SEQUENCE [LARGE SCALE GENOMIC DNA]</scope>
    <source>
        <strain evidence="2 3">S00070</strain>
    </source>
</reference>
<name>A0A841EIV3_9BACT</name>
<dbReference type="AlphaFoldDB" id="A0A841EIV3"/>
<accession>A0A841EIV3</accession>
<feature type="signal peptide" evidence="1">
    <location>
        <begin position="1"/>
        <end position="19"/>
    </location>
</feature>
<evidence type="ECO:0000256" key="1">
    <source>
        <dbReference type="SAM" id="SignalP"/>
    </source>
</evidence>
<sequence length="116" mass="13706">MKFLKILLLLLLVSFKFIASPMNLDSDVHHQHIKRHFLKSSDDTSRTQFCDTEINETEENSENGKDFDLAKINFTISQYFTFKAFVLKQTYLSSSIFKAKDYTCHHLFVLFLNFRI</sequence>
<proteinExistence type="predicted"/>
<feature type="chain" id="PRO_5032810391" evidence="1">
    <location>
        <begin position="20"/>
        <end position="116"/>
    </location>
</feature>
<dbReference type="RefSeq" id="WP_184133347.1">
    <property type="nucleotide sequence ID" value="NZ_JACHKT010000010.1"/>
</dbReference>
<dbReference type="Proteomes" id="UP000524404">
    <property type="component" value="Unassembled WGS sequence"/>
</dbReference>
<dbReference type="EMBL" id="JACHKT010000010">
    <property type="protein sequence ID" value="MBB6003105.1"/>
    <property type="molecule type" value="Genomic_DNA"/>
</dbReference>